<evidence type="ECO:0000313" key="2">
    <source>
        <dbReference type="Proteomes" id="UP000297245"/>
    </source>
</evidence>
<keyword evidence="2" id="KW-1185">Reference proteome</keyword>
<dbReference type="EMBL" id="ML179247">
    <property type="protein sequence ID" value="THU93542.1"/>
    <property type="molecule type" value="Genomic_DNA"/>
</dbReference>
<dbReference type="Proteomes" id="UP000297245">
    <property type="component" value="Unassembled WGS sequence"/>
</dbReference>
<organism evidence="1 2">
    <name type="scientific">Dendrothele bispora (strain CBS 962.96)</name>
    <dbReference type="NCBI Taxonomy" id="1314807"/>
    <lineage>
        <taxon>Eukaryota</taxon>
        <taxon>Fungi</taxon>
        <taxon>Dikarya</taxon>
        <taxon>Basidiomycota</taxon>
        <taxon>Agaricomycotina</taxon>
        <taxon>Agaricomycetes</taxon>
        <taxon>Agaricomycetidae</taxon>
        <taxon>Agaricales</taxon>
        <taxon>Agaricales incertae sedis</taxon>
        <taxon>Dendrothele</taxon>
    </lineage>
</organism>
<dbReference type="AlphaFoldDB" id="A0A4S8LVD6"/>
<evidence type="ECO:0000313" key="1">
    <source>
        <dbReference type="EMBL" id="THU93542.1"/>
    </source>
</evidence>
<name>A0A4S8LVD6_DENBC</name>
<sequence>MTTWNSLPYELKKGIICCVVHSTLPSACLAFGPDCLTECQSQLFSSVYIDNLLTLELISRSYAGNEPLKLHLRSLHVDCAALLRKGDGELVLESISEVFRGSFELRHFTISSYFLRLGTAESVRRGYERALWCMMKRVGLLLKPSHIVIERCVFHPAQLYHLFGALPGQLQYLAVRDIRDQPLLTDLPITSPTPLHIDTLVLEHIMCSTLDMLALHTRHGSLGTVHLSKCLPRATESSFSFYVARLWEDGNGPRNLTWWLPVWETKWAVGDLRSGSRGLAEHLETLTLIVEGEKGNWAFVWNRNCLYWELFEVETMRQFETESPTLENFDTNRALRVFGEDEVFSYKLR</sequence>
<protein>
    <submittedName>
        <fullName evidence="1">Uncharacterized protein</fullName>
    </submittedName>
</protein>
<reference evidence="1 2" key="1">
    <citation type="journal article" date="2019" name="Nat. Ecol. Evol.">
        <title>Megaphylogeny resolves global patterns of mushroom evolution.</title>
        <authorList>
            <person name="Varga T."/>
            <person name="Krizsan K."/>
            <person name="Foldi C."/>
            <person name="Dima B."/>
            <person name="Sanchez-Garcia M."/>
            <person name="Sanchez-Ramirez S."/>
            <person name="Szollosi G.J."/>
            <person name="Szarkandi J.G."/>
            <person name="Papp V."/>
            <person name="Albert L."/>
            <person name="Andreopoulos W."/>
            <person name="Angelini C."/>
            <person name="Antonin V."/>
            <person name="Barry K.W."/>
            <person name="Bougher N.L."/>
            <person name="Buchanan P."/>
            <person name="Buyck B."/>
            <person name="Bense V."/>
            <person name="Catcheside P."/>
            <person name="Chovatia M."/>
            <person name="Cooper J."/>
            <person name="Damon W."/>
            <person name="Desjardin D."/>
            <person name="Finy P."/>
            <person name="Geml J."/>
            <person name="Haridas S."/>
            <person name="Hughes K."/>
            <person name="Justo A."/>
            <person name="Karasinski D."/>
            <person name="Kautmanova I."/>
            <person name="Kiss B."/>
            <person name="Kocsube S."/>
            <person name="Kotiranta H."/>
            <person name="LaButti K.M."/>
            <person name="Lechner B.E."/>
            <person name="Liimatainen K."/>
            <person name="Lipzen A."/>
            <person name="Lukacs Z."/>
            <person name="Mihaltcheva S."/>
            <person name="Morgado L.N."/>
            <person name="Niskanen T."/>
            <person name="Noordeloos M.E."/>
            <person name="Ohm R.A."/>
            <person name="Ortiz-Santana B."/>
            <person name="Ovrebo C."/>
            <person name="Racz N."/>
            <person name="Riley R."/>
            <person name="Savchenko A."/>
            <person name="Shiryaev A."/>
            <person name="Soop K."/>
            <person name="Spirin V."/>
            <person name="Szebenyi C."/>
            <person name="Tomsovsky M."/>
            <person name="Tulloss R.E."/>
            <person name="Uehling J."/>
            <person name="Grigoriev I.V."/>
            <person name="Vagvolgyi C."/>
            <person name="Papp T."/>
            <person name="Martin F.M."/>
            <person name="Miettinen O."/>
            <person name="Hibbett D.S."/>
            <person name="Nagy L.G."/>
        </authorList>
    </citation>
    <scope>NUCLEOTIDE SEQUENCE [LARGE SCALE GENOMIC DNA]</scope>
    <source>
        <strain evidence="1 2">CBS 962.96</strain>
    </source>
</reference>
<gene>
    <name evidence="1" type="ORF">K435DRAFT_799653</name>
</gene>
<accession>A0A4S8LVD6</accession>
<proteinExistence type="predicted"/>